<comment type="caution">
    <text evidence="2">The sequence shown here is derived from an EMBL/GenBank/DDBJ whole genome shotgun (WGS) entry which is preliminary data.</text>
</comment>
<reference evidence="2 3" key="1">
    <citation type="journal article" date="2018" name="Arch. Microbiol.">
        <title>New insights into the metabolic potential of the phototrophic purple bacterium Rhodopila globiformis DSM 161(T) from its draft genome sequence and evidence for a vanadium-dependent nitrogenase.</title>
        <authorList>
            <person name="Imhoff J.F."/>
            <person name="Rahn T."/>
            <person name="Kunzel S."/>
            <person name="Neulinger S.C."/>
        </authorList>
    </citation>
    <scope>NUCLEOTIDE SEQUENCE [LARGE SCALE GENOMIC DNA]</scope>
    <source>
        <strain evidence="2 3">DSM 16996</strain>
    </source>
</reference>
<evidence type="ECO:0000256" key="1">
    <source>
        <dbReference type="SAM" id="MobiDB-lite"/>
    </source>
</evidence>
<dbReference type="RefSeq" id="WP_104506324.1">
    <property type="nucleotide sequence ID" value="NZ_JACIGC010000022.1"/>
</dbReference>
<name>A0A2S6NF68_9HYPH</name>
<accession>A0A2S6NF68</accession>
<keyword evidence="3" id="KW-1185">Reference proteome</keyword>
<dbReference type="Proteomes" id="UP000239089">
    <property type="component" value="Unassembled WGS sequence"/>
</dbReference>
<dbReference type="EMBL" id="NHSJ01000026">
    <property type="protein sequence ID" value="PPQ33219.1"/>
    <property type="molecule type" value="Genomic_DNA"/>
</dbReference>
<evidence type="ECO:0000313" key="2">
    <source>
        <dbReference type="EMBL" id="PPQ33219.1"/>
    </source>
</evidence>
<gene>
    <name evidence="2" type="ORF">CCR94_02570</name>
</gene>
<proteinExistence type="predicted"/>
<protein>
    <submittedName>
        <fullName evidence="2">Uncharacterized protein</fullName>
    </submittedName>
</protein>
<sequence length="140" mass="14930">MHISHIKTKNFGVPHGGQPCKPKPRSVEAELITPVPEWERDGKRRKAAFPAREARPRAGDDDEPADFEQARGQAEQDAEDQKRGSATPTPEDDELARLLGGASPEGPPAKIWGAVASEDATLEELLSRFAGAAKSSGGAP</sequence>
<organism evidence="2 3">
    <name type="scientific">Rhodoblastus sphagnicola</name>
    <dbReference type="NCBI Taxonomy" id="333368"/>
    <lineage>
        <taxon>Bacteria</taxon>
        <taxon>Pseudomonadati</taxon>
        <taxon>Pseudomonadota</taxon>
        <taxon>Alphaproteobacteria</taxon>
        <taxon>Hyphomicrobiales</taxon>
        <taxon>Rhodoblastaceae</taxon>
        <taxon>Rhodoblastus</taxon>
    </lineage>
</organism>
<evidence type="ECO:0000313" key="3">
    <source>
        <dbReference type="Proteomes" id="UP000239089"/>
    </source>
</evidence>
<dbReference type="AlphaFoldDB" id="A0A2S6NF68"/>
<feature type="region of interest" description="Disordered" evidence="1">
    <location>
        <begin position="1"/>
        <end position="115"/>
    </location>
</feature>